<name>A0A565B057_9BRAS</name>
<accession>A0A565B057</accession>
<keyword evidence="2" id="KW-1185">Reference proteome</keyword>
<reference evidence="1" key="1">
    <citation type="submission" date="2019-07" db="EMBL/GenBank/DDBJ databases">
        <authorList>
            <person name="Dittberner H."/>
        </authorList>
    </citation>
    <scope>NUCLEOTIDE SEQUENCE [LARGE SCALE GENOMIC DNA]</scope>
</reference>
<protein>
    <submittedName>
        <fullName evidence="1">Uncharacterized protein</fullName>
    </submittedName>
</protein>
<dbReference type="EMBL" id="CABITT030000002">
    <property type="protein sequence ID" value="VVA94693.1"/>
    <property type="molecule type" value="Genomic_DNA"/>
</dbReference>
<comment type="caution">
    <text evidence="1">The sequence shown here is derived from an EMBL/GenBank/DDBJ whole genome shotgun (WGS) entry which is preliminary data.</text>
</comment>
<dbReference type="AlphaFoldDB" id="A0A565B057"/>
<evidence type="ECO:0000313" key="2">
    <source>
        <dbReference type="Proteomes" id="UP000489600"/>
    </source>
</evidence>
<evidence type="ECO:0000313" key="1">
    <source>
        <dbReference type="EMBL" id="VVA94693.1"/>
    </source>
</evidence>
<proteinExistence type="predicted"/>
<sequence length="118" mass="12833">MAPGRCRILGKPSVISPSEILRCGSRLRHSSHQDGDSICPDLVTVPHHLGCLALGFTVGKKCSVKVSRIGLCSDCLVSLVSTFDGEFLVIVRVSRSVIVSLCSQLLLGRLLRQFIRLF</sequence>
<gene>
    <name evidence="1" type="ORF">ANE_LOCUS5138</name>
</gene>
<organism evidence="1 2">
    <name type="scientific">Arabis nemorensis</name>
    <dbReference type="NCBI Taxonomy" id="586526"/>
    <lineage>
        <taxon>Eukaryota</taxon>
        <taxon>Viridiplantae</taxon>
        <taxon>Streptophyta</taxon>
        <taxon>Embryophyta</taxon>
        <taxon>Tracheophyta</taxon>
        <taxon>Spermatophyta</taxon>
        <taxon>Magnoliopsida</taxon>
        <taxon>eudicotyledons</taxon>
        <taxon>Gunneridae</taxon>
        <taxon>Pentapetalae</taxon>
        <taxon>rosids</taxon>
        <taxon>malvids</taxon>
        <taxon>Brassicales</taxon>
        <taxon>Brassicaceae</taxon>
        <taxon>Arabideae</taxon>
        <taxon>Arabis</taxon>
    </lineage>
</organism>
<dbReference type="Proteomes" id="UP000489600">
    <property type="component" value="Unassembled WGS sequence"/>
</dbReference>